<dbReference type="InterPro" id="IPR000515">
    <property type="entry name" value="MetI-like"/>
</dbReference>
<evidence type="ECO:0000256" key="3">
    <source>
        <dbReference type="ARBA" id="ARBA00022475"/>
    </source>
</evidence>
<evidence type="ECO:0000256" key="8">
    <source>
        <dbReference type="SAM" id="MobiDB-lite"/>
    </source>
</evidence>
<dbReference type="PANTHER" id="PTHR30193:SF45">
    <property type="entry name" value="ABC TRANSPORTER PERMEASE PROTEIN"/>
    <property type="match status" value="1"/>
</dbReference>
<dbReference type="Pfam" id="PF00528">
    <property type="entry name" value="BPD_transp_1"/>
    <property type="match status" value="1"/>
</dbReference>
<protein>
    <submittedName>
        <fullName evidence="10">ABC transporter permease subunit</fullName>
    </submittedName>
</protein>
<keyword evidence="4 7" id="KW-0812">Transmembrane</keyword>
<feature type="transmembrane region" description="Helical" evidence="7">
    <location>
        <begin position="134"/>
        <end position="155"/>
    </location>
</feature>
<dbReference type="GO" id="GO:0005886">
    <property type="term" value="C:plasma membrane"/>
    <property type="evidence" value="ECO:0007669"/>
    <property type="project" value="UniProtKB-SubCell"/>
</dbReference>
<reference evidence="10" key="1">
    <citation type="submission" date="2020-12" db="EMBL/GenBank/DDBJ databases">
        <title>Leucobacter sp. CAS1, isolated from Chromium sludge.</title>
        <authorList>
            <person name="Xu Z."/>
        </authorList>
    </citation>
    <scope>NUCLEOTIDE SEQUENCE</scope>
    <source>
        <strain evidence="10">CSA1</strain>
    </source>
</reference>
<evidence type="ECO:0000313" key="10">
    <source>
        <dbReference type="EMBL" id="MBK0419452.1"/>
    </source>
</evidence>
<keyword evidence="2 7" id="KW-0813">Transport</keyword>
<evidence type="ECO:0000256" key="5">
    <source>
        <dbReference type="ARBA" id="ARBA00022989"/>
    </source>
</evidence>
<dbReference type="GO" id="GO:0055085">
    <property type="term" value="P:transmembrane transport"/>
    <property type="evidence" value="ECO:0007669"/>
    <property type="project" value="InterPro"/>
</dbReference>
<evidence type="ECO:0000256" key="2">
    <source>
        <dbReference type="ARBA" id="ARBA00022448"/>
    </source>
</evidence>
<keyword evidence="5 7" id="KW-1133">Transmembrane helix</keyword>
<accession>A0A934QAC7</accession>
<dbReference type="SUPFAM" id="SSF161098">
    <property type="entry name" value="MetI-like"/>
    <property type="match status" value="1"/>
</dbReference>
<comment type="similarity">
    <text evidence="7">Belongs to the binding-protein-dependent transport system permease family.</text>
</comment>
<dbReference type="InterPro" id="IPR035906">
    <property type="entry name" value="MetI-like_sf"/>
</dbReference>
<gene>
    <name evidence="10" type="ORF">JD276_10445</name>
</gene>
<evidence type="ECO:0000256" key="7">
    <source>
        <dbReference type="RuleBase" id="RU363032"/>
    </source>
</evidence>
<name>A0A934QAC7_9MICO</name>
<sequence length="358" mass="38468">MFTEVLPPAAPQAAADTGADASEPTITRRPGDGRAGGEPGAGRARARRPGAGRAHAARVREARGPRRFTLAPYLYVLPAVALLVVWTYAPLVQTVELSFVDWNLIPTQPKTPVGFENYATVLTLPELHQALWNTVLYILAFLVLSVALPVVFALISRRVAGRAKTIYQALIFVPFLVTPVATSAIWRWLFAPEGGTIPVVARTLFGVEMGNVLREPGSSMIAVIVIVGWQMLGFGVLVVAAGLSGISPDYAHAAGVDGASERQVTWRITLPLLSPSLVFLSLMTILLSAQWTFPIIDLVTQGGPSGSSTNIYHLLYEFAFRNFDAGVSAAAGTLFFIAFGLVALVFVELSERLSFHDN</sequence>
<keyword evidence="6 7" id="KW-0472">Membrane</keyword>
<dbReference type="InterPro" id="IPR051393">
    <property type="entry name" value="ABC_transporter_permease"/>
</dbReference>
<evidence type="ECO:0000313" key="11">
    <source>
        <dbReference type="Proteomes" id="UP000608530"/>
    </source>
</evidence>
<feature type="transmembrane region" description="Helical" evidence="7">
    <location>
        <begin position="219"/>
        <end position="243"/>
    </location>
</feature>
<evidence type="ECO:0000259" key="9">
    <source>
        <dbReference type="PROSITE" id="PS50928"/>
    </source>
</evidence>
<dbReference type="Proteomes" id="UP000608530">
    <property type="component" value="Unassembled WGS sequence"/>
</dbReference>
<dbReference type="AlphaFoldDB" id="A0A934QAC7"/>
<feature type="transmembrane region" description="Helical" evidence="7">
    <location>
        <begin position="167"/>
        <end position="189"/>
    </location>
</feature>
<feature type="region of interest" description="Disordered" evidence="8">
    <location>
        <begin position="1"/>
        <end position="58"/>
    </location>
</feature>
<organism evidence="10 11">
    <name type="scientific">Leucobacter chromiisoli</name>
    <dbReference type="NCBI Taxonomy" id="2796471"/>
    <lineage>
        <taxon>Bacteria</taxon>
        <taxon>Bacillati</taxon>
        <taxon>Actinomycetota</taxon>
        <taxon>Actinomycetes</taxon>
        <taxon>Micrococcales</taxon>
        <taxon>Microbacteriaceae</taxon>
        <taxon>Leucobacter</taxon>
    </lineage>
</organism>
<comment type="caution">
    <text evidence="10">The sequence shown here is derived from an EMBL/GenBank/DDBJ whole genome shotgun (WGS) entry which is preliminary data.</text>
</comment>
<dbReference type="EMBL" id="JAEHOH010000013">
    <property type="protein sequence ID" value="MBK0419452.1"/>
    <property type="molecule type" value="Genomic_DNA"/>
</dbReference>
<dbReference type="Gene3D" id="1.10.3720.10">
    <property type="entry name" value="MetI-like"/>
    <property type="match status" value="1"/>
</dbReference>
<feature type="compositionally biased region" description="Low complexity" evidence="8">
    <location>
        <begin position="11"/>
        <end position="21"/>
    </location>
</feature>
<keyword evidence="3" id="KW-1003">Cell membrane</keyword>
<feature type="transmembrane region" description="Helical" evidence="7">
    <location>
        <begin position="70"/>
        <end position="89"/>
    </location>
</feature>
<feature type="domain" description="ABC transmembrane type-1" evidence="9">
    <location>
        <begin position="131"/>
        <end position="346"/>
    </location>
</feature>
<dbReference type="CDD" id="cd06261">
    <property type="entry name" value="TM_PBP2"/>
    <property type="match status" value="1"/>
</dbReference>
<proteinExistence type="inferred from homology"/>
<dbReference type="PANTHER" id="PTHR30193">
    <property type="entry name" value="ABC TRANSPORTER PERMEASE PROTEIN"/>
    <property type="match status" value="1"/>
</dbReference>
<evidence type="ECO:0000256" key="4">
    <source>
        <dbReference type="ARBA" id="ARBA00022692"/>
    </source>
</evidence>
<comment type="subcellular location">
    <subcellularLocation>
        <location evidence="1 7">Cell membrane</location>
        <topology evidence="1 7">Multi-pass membrane protein</topology>
    </subcellularLocation>
</comment>
<feature type="transmembrane region" description="Helical" evidence="7">
    <location>
        <begin position="325"/>
        <end position="347"/>
    </location>
</feature>
<evidence type="ECO:0000256" key="1">
    <source>
        <dbReference type="ARBA" id="ARBA00004651"/>
    </source>
</evidence>
<keyword evidence="11" id="KW-1185">Reference proteome</keyword>
<dbReference type="RefSeq" id="WP_200115591.1">
    <property type="nucleotide sequence ID" value="NZ_JAEHOH010000013.1"/>
</dbReference>
<dbReference type="PROSITE" id="PS50928">
    <property type="entry name" value="ABC_TM1"/>
    <property type="match status" value="1"/>
</dbReference>
<feature type="transmembrane region" description="Helical" evidence="7">
    <location>
        <begin position="264"/>
        <end position="289"/>
    </location>
</feature>
<evidence type="ECO:0000256" key="6">
    <source>
        <dbReference type="ARBA" id="ARBA00023136"/>
    </source>
</evidence>